<dbReference type="AlphaFoldDB" id="A0ABD6ENW3"/>
<sequence>MKSSEVVFNEFGRSIESSCLLFKNKKWHERYLLCSQREGLRSVVMYIYKNHKRRIKMKASSTLVLDSIVGVESGFTVLKQQNTVCLITKEQVLLIALTKFNNLLLWETWLNETCCRGSNFCAQLLGAPFGSRAHRCLNREIRLHIHVRDHSYV</sequence>
<keyword evidence="2" id="KW-1185">Reference proteome</keyword>
<dbReference type="PANTHER" id="PTHR21636">
    <property type="entry name" value="PROTEIN DOK-7"/>
    <property type="match status" value="1"/>
</dbReference>
<comment type="caution">
    <text evidence="1">The sequence shown here is derived from an EMBL/GenBank/DDBJ whole genome shotgun (WGS) entry which is preliminary data.</text>
</comment>
<dbReference type="InterPro" id="IPR011993">
    <property type="entry name" value="PH-like_dom_sf"/>
</dbReference>
<dbReference type="PANTHER" id="PTHR21636:SF2">
    <property type="entry name" value="PROTEIN DOK-7"/>
    <property type="match status" value="1"/>
</dbReference>
<organism evidence="1 2">
    <name type="scientific">Gnathostoma spinigerum</name>
    <dbReference type="NCBI Taxonomy" id="75299"/>
    <lineage>
        <taxon>Eukaryota</taxon>
        <taxon>Metazoa</taxon>
        <taxon>Ecdysozoa</taxon>
        <taxon>Nematoda</taxon>
        <taxon>Chromadorea</taxon>
        <taxon>Rhabditida</taxon>
        <taxon>Spirurina</taxon>
        <taxon>Gnathostomatomorpha</taxon>
        <taxon>Gnathostomatoidea</taxon>
        <taxon>Gnathostomatidae</taxon>
        <taxon>Gnathostoma</taxon>
    </lineage>
</organism>
<proteinExistence type="predicted"/>
<gene>
    <name evidence="1" type="ORF">AB6A40_008267</name>
</gene>
<evidence type="ECO:0008006" key="3">
    <source>
        <dbReference type="Google" id="ProtNLM"/>
    </source>
</evidence>
<evidence type="ECO:0000313" key="2">
    <source>
        <dbReference type="Proteomes" id="UP001608902"/>
    </source>
</evidence>
<dbReference type="EMBL" id="JBGFUD010007451">
    <property type="protein sequence ID" value="MFH4981558.1"/>
    <property type="molecule type" value="Genomic_DNA"/>
</dbReference>
<protein>
    <recommendedName>
        <fullName evidence="3">PH domain-containing protein</fullName>
    </recommendedName>
</protein>
<accession>A0ABD6ENW3</accession>
<dbReference type="Proteomes" id="UP001608902">
    <property type="component" value="Unassembled WGS sequence"/>
</dbReference>
<dbReference type="Gene3D" id="2.30.29.30">
    <property type="entry name" value="Pleckstrin-homology domain (PH domain)/Phosphotyrosine-binding domain (PTB)"/>
    <property type="match status" value="1"/>
</dbReference>
<name>A0ABD6ENW3_9BILA</name>
<dbReference type="InterPro" id="IPR037746">
    <property type="entry name" value="Dok-7"/>
</dbReference>
<dbReference type="SUPFAM" id="SSF50729">
    <property type="entry name" value="PH domain-like"/>
    <property type="match status" value="1"/>
</dbReference>
<evidence type="ECO:0000313" key="1">
    <source>
        <dbReference type="EMBL" id="MFH4981558.1"/>
    </source>
</evidence>
<reference evidence="1 2" key="1">
    <citation type="submission" date="2024-08" db="EMBL/GenBank/DDBJ databases">
        <title>Gnathostoma spinigerum genome.</title>
        <authorList>
            <person name="Gonzalez-Bertolin B."/>
            <person name="Monzon S."/>
            <person name="Zaballos A."/>
            <person name="Jimenez P."/>
            <person name="Dekumyoy P."/>
            <person name="Varona S."/>
            <person name="Cuesta I."/>
            <person name="Sumanam S."/>
            <person name="Adisakwattana P."/>
            <person name="Gasser R.B."/>
            <person name="Hernandez-Gonzalez A."/>
            <person name="Young N.D."/>
            <person name="Perteguer M.J."/>
        </authorList>
    </citation>
    <scope>NUCLEOTIDE SEQUENCE [LARGE SCALE GENOMIC DNA]</scope>
    <source>
        <strain evidence="1">AL3</strain>
        <tissue evidence="1">Liver</tissue>
    </source>
</reference>